<name>A0A2N5VT53_9BASI</name>
<organism evidence="2 3">
    <name type="scientific">Puccinia coronata f. sp. avenae</name>
    <dbReference type="NCBI Taxonomy" id="200324"/>
    <lineage>
        <taxon>Eukaryota</taxon>
        <taxon>Fungi</taxon>
        <taxon>Dikarya</taxon>
        <taxon>Basidiomycota</taxon>
        <taxon>Pucciniomycotina</taxon>
        <taxon>Pucciniomycetes</taxon>
        <taxon>Pucciniales</taxon>
        <taxon>Pucciniaceae</taxon>
        <taxon>Puccinia</taxon>
    </lineage>
</organism>
<dbReference type="PANTHER" id="PTHR33246:SF51">
    <property type="entry name" value="MYB_SANT-LIKE DOMAIN-CONTAINING PROTEIN"/>
    <property type="match status" value="1"/>
</dbReference>
<sequence>MTNNKVKILGTKLPNIYPATKSSSNSALQASLCLSGIKSLKAPGPNSNYLDWEFVLNQFLQATDMVYVITTVSSENYGYVRPFCGNAFGMLKALTEAHQDSTSGDNLHSSSLLISLPPDWLNCVSSLMNKERVLSTKIVSALKAKSLRQKAQGDENNPIVVARAEPTTSKQASLADDPSQLF</sequence>
<dbReference type="Proteomes" id="UP000235388">
    <property type="component" value="Unassembled WGS sequence"/>
</dbReference>
<evidence type="ECO:0000256" key="1">
    <source>
        <dbReference type="SAM" id="MobiDB-lite"/>
    </source>
</evidence>
<comment type="caution">
    <text evidence="2">The sequence shown here is derived from an EMBL/GenBank/DDBJ whole genome shotgun (WGS) entry which is preliminary data.</text>
</comment>
<keyword evidence="3" id="KW-1185">Reference proteome</keyword>
<dbReference type="PANTHER" id="PTHR33246">
    <property type="entry name" value="CCHC-TYPE DOMAIN-CONTAINING PROTEIN"/>
    <property type="match status" value="1"/>
</dbReference>
<reference evidence="2 3" key="1">
    <citation type="submission" date="2017-11" db="EMBL/GenBank/DDBJ databases">
        <title>De novo assembly and phasing of dikaryotic genomes from two isolates of Puccinia coronata f. sp. avenae, the causal agent of oat crown rust.</title>
        <authorList>
            <person name="Miller M.E."/>
            <person name="Zhang Y."/>
            <person name="Omidvar V."/>
            <person name="Sperschneider J."/>
            <person name="Schwessinger B."/>
            <person name="Raley C."/>
            <person name="Palmer J.M."/>
            <person name="Garnica D."/>
            <person name="Upadhyaya N."/>
            <person name="Rathjen J."/>
            <person name="Taylor J.M."/>
            <person name="Park R.F."/>
            <person name="Dodds P.N."/>
            <person name="Hirsch C.D."/>
            <person name="Kianian S.F."/>
            <person name="Figueroa M."/>
        </authorList>
    </citation>
    <scope>NUCLEOTIDE SEQUENCE [LARGE SCALE GENOMIC DNA]</scope>
    <source>
        <strain evidence="2">12NC29</strain>
    </source>
</reference>
<feature type="region of interest" description="Disordered" evidence="1">
    <location>
        <begin position="154"/>
        <end position="182"/>
    </location>
</feature>
<dbReference type="OrthoDB" id="2507032at2759"/>
<accession>A0A2N5VT53</accession>
<dbReference type="AlphaFoldDB" id="A0A2N5VT53"/>
<evidence type="ECO:0000313" key="3">
    <source>
        <dbReference type="Proteomes" id="UP000235388"/>
    </source>
</evidence>
<protein>
    <submittedName>
        <fullName evidence="2">Uncharacterized protein</fullName>
    </submittedName>
</protein>
<evidence type="ECO:0000313" key="2">
    <source>
        <dbReference type="EMBL" id="PLW53166.1"/>
    </source>
</evidence>
<dbReference type="EMBL" id="PGCJ01000066">
    <property type="protein sequence ID" value="PLW53166.1"/>
    <property type="molecule type" value="Genomic_DNA"/>
</dbReference>
<gene>
    <name evidence="2" type="ORF">PCANC_09796</name>
</gene>
<proteinExistence type="predicted"/>